<dbReference type="GO" id="GO:0005886">
    <property type="term" value="C:plasma membrane"/>
    <property type="evidence" value="ECO:0007669"/>
    <property type="project" value="TreeGrafter"/>
</dbReference>
<sequence>MKKVMYICIGIAAMVLGAVGTVVPGLPTTPFLLLALLCFTKGSEKLNCWFKGTALYAKYVKDYEYDRSLTRKQKLTIQASAGLMMFIAFLLTGNLVIRLLLIGAFILHNYVFIFVIKTRQAGRPETTINGLGGDKYEL</sequence>
<reference evidence="2" key="1">
    <citation type="submission" date="2024-06" db="EMBL/GenBank/DDBJ databases">
        <title>Lacrimispora cavernae sp. nov., a novel anaerobe isolated from bat guano pile inside a cave.</title>
        <authorList>
            <person name="Miller S.L."/>
            <person name="Lu N."/>
            <person name="King J."/>
            <person name="Sankaranarayanan K."/>
            <person name="Lawson P.A."/>
        </authorList>
    </citation>
    <scope>NUCLEOTIDE SEQUENCE</scope>
    <source>
        <strain evidence="2">BS-2</strain>
    </source>
</reference>
<feature type="transmembrane region" description="Helical" evidence="1">
    <location>
        <begin position="6"/>
        <end position="39"/>
    </location>
</feature>
<keyword evidence="1" id="KW-0812">Transmembrane</keyword>
<dbReference type="PANTHER" id="PTHR35813">
    <property type="entry name" value="INNER MEMBRANE PROTEIN YBAN"/>
    <property type="match status" value="1"/>
</dbReference>
<dbReference type="RefSeq" id="WP_349947626.1">
    <property type="nucleotide sequence ID" value="NZ_CP157940.1"/>
</dbReference>
<gene>
    <name evidence="2" type="ORF">ABFV83_03845</name>
</gene>
<dbReference type="AlphaFoldDB" id="A0AAU7PRB3"/>
<keyword evidence="1" id="KW-1133">Transmembrane helix</keyword>
<evidence type="ECO:0000313" key="2">
    <source>
        <dbReference type="EMBL" id="XBS54939.1"/>
    </source>
</evidence>
<name>A0AAU7PRB3_9FIRM</name>
<proteinExistence type="predicted"/>
<dbReference type="InterPro" id="IPR007401">
    <property type="entry name" value="DUF454"/>
</dbReference>
<dbReference type="EMBL" id="CP157940">
    <property type="protein sequence ID" value="XBS54939.1"/>
    <property type="molecule type" value="Genomic_DNA"/>
</dbReference>
<dbReference type="PANTHER" id="PTHR35813:SF1">
    <property type="entry name" value="INNER MEMBRANE PROTEIN YBAN"/>
    <property type="match status" value="1"/>
</dbReference>
<accession>A0AAU7PRB3</accession>
<evidence type="ECO:0000256" key="1">
    <source>
        <dbReference type="SAM" id="Phobius"/>
    </source>
</evidence>
<dbReference type="Pfam" id="PF04304">
    <property type="entry name" value="DUF454"/>
    <property type="match status" value="1"/>
</dbReference>
<keyword evidence="1" id="KW-0472">Membrane</keyword>
<organism evidence="2">
    <name type="scientific">Lacrimispora sp. BS-2</name>
    <dbReference type="NCBI Taxonomy" id="3151850"/>
    <lineage>
        <taxon>Bacteria</taxon>
        <taxon>Bacillati</taxon>
        <taxon>Bacillota</taxon>
        <taxon>Clostridia</taxon>
        <taxon>Lachnospirales</taxon>
        <taxon>Lachnospiraceae</taxon>
        <taxon>Lacrimispora</taxon>
    </lineage>
</organism>
<dbReference type="PIRSF" id="PIRSF016789">
    <property type="entry name" value="DUF454"/>
    <property type="match status" value="1"/>
</dbReference>
<feature type="transmembrane region" description="Helical" evidence="1">
    <location>
        <begin position="97"/>
        <end position="116"/>
    </location>
</feature>
<protein>
    <submittedName>
        <fullName evidence="2">YbaN family protein</fullName>
    </submittedName>
</protein>